<dbReference type="AlphaFoldDB" id="B0VIT1"/>
<dbReference type="Proteomes" id="UP000002019">
    <property type="component" value="Chromosome"/>
</dbReference>
<dbReference type="eggNOG" id="COG3464">
    <property type="taxonomic scope" value="Bacteria"/>
</dbReference>
<proteinExistence type="predicted"/>
<dbReference type="STRING" id="459349.CLOAM0077"/>
<protein>
    <submittedName>
        <fullName evidence="1">Uncharacterized protein</fullName>
    </submittedName>
</protein>
<sequence length="132" mass="14876">MTSPLGNQICEVLLNLQGYCATNLTEEEYQGTKEVHIPIKSTRQNMCPKCYKPLPIYDTKIRHIGHALISCRSVVLAVTLRRTQCPVCGVNTEYQAFCQLIKAINPAQIIRQKAINQNLWGIVTCFAKQNIV</sequence>
<dbReference type="EMBL" id="CU466930">
    <property type="protein sequence ID" value="CAO79991.1"/>
    <property type="molecule type" value="Genomic_DNA"/>
</dbReference>
<organism evidence="1 2">
    <name type="scientific">Cloacimonas acidaminovorans (strain Evry)</name>
    <dbReference type="NCBI Taxonomy" id="459349"/>
    <lineage>
        <taxon>Bacteria</taxon>
        <taxon>Pseudomonadati</taxon>
        <taxon>Candidatus Cloacimonadota</taxon>
        <taxon>Candidatus Cloacimonadia</taxon>
        <taxon>Candidatus Cloacimonadales</taxon>
        <taxon>Candidatus Cloacimonadaceae</taxon>
        <taxon>Candidatus Cloacimonas</taxon>
    </lineage>
</organism>
<dbReference type="HOGENOM" id="CLU_1913376_0_0_0"/>
<accession>B0VIT1</accession>
<gene>
    <name evidence="1" type="ordered locus">CLOAM0077</name>
</gene>
<evidence type="ECO:0000313" key="1">
    <source>
        <dbReference type="EMBL" id="CAO79991.1"/>
    </source>
</evidence>
<name>B0VIT1_CLOAI</name>
<keyword evidence="2" id="KW-1185">Reference proteome</keyword>
<evidence type="ECO:0000313" key="2">
    <source>
        <dbReference type="Proteomes" id="UP000002019"/>
    </source>
</evidence>
<dbReference type="KEGG" id="caci:CLOAM0077"/>
<reference evidence="1 2" key="1">
    <citation type="journal article" date="2008" name="J. Bacteriol.">
        <title>'Candidatus Cloacamonas acidaminovorans': genome sequence reconstruction provides a first glimpse of a new bacterial division.</title>
        <authorList>
            <person name="Pelletier E."/>
            <person name="Kreimeyer A."/>
            <person name="Bocs S."/>
            <person name="Rouy Z."/>
            <person name="Gyapay G."/>
            <person name="Chouari R."/>
            <person name="Riviere D."/>
            <person name="Ganesan A."/>
            <person name="Daegelen P."/>
            <person name="Sghir A."/>
            <person name="Cohen G.N."/>
            <person name="Medigue C."/>
            <person name="Weissenbach J."/>
            <person name="Le Paslier D."/>
        </authorList>
    </citation>
    <scope>NUCLEOTIDE SEQUENCE [LARGE SCALE GENOMIC DNA]</scope>
    <source>
        <strain evidence="2">Evry</strain>
    </source>
</reference>